<dbReference type="Pfam" id="PF00591">
    <property type="entry name" value="Glycos_transf_3"/>
    <property type="match status" value="1"/>
</dbReference>
<name>A0A9D4D4Q6_DREPO</name>
<dbReference type="AlphaFoldDB" id="A0A9D4D4Q6"/>
<evidence type="ECO:0000256" key="2">
    <source>
        <dbReference type="ARBA" id="ARBA00011738"/>
    </source>
</evidence>
<dbReference type="Pfam" id="PF07831">
    <property type="entry name" value="PYNP_C"/>
    <property type="match status" value="1"/>
</dbReference>
<evidence type="ECO:0000313" key="8">
    <source>
        <dbReference type="Proteomes" id="UP000828390"/>
    </source>
</evidence>
<dbReference type="GO" id="GO:0009032">
    <property type="term" value="F:thymidine phosphorylase activity"/>
    <property type="evidence" value="ECO:0007669"/>
    <property type="project" value="UniProtKB-UniRule"/>
</dbReference>
<dbReference type="NCBIfam" id="NF004490">
    <property type="entry name" value="PRK05820.1"/>
    <property type="match status" value="1"/>
</dbReference>
<dbReference type="PIRSF" id="PIRSF000478">
    <property type="entry name" value="TP_PyNP"/>
    <property type="match status" value="1"/>
</dbReference>
<dbReference type="GO" id="GO:0004645">
    <property type="term" value="F:1,4-alpha-oligoglucan phosphorylase activity"/>
    <property type="evidence" value="ECO:0007669"/>
    <property type="project" value="InterPro"/>
</dbReference>
<dbReference type="Gene3D" id="3.90.1170.30">
    <property type="entry name" value="Pyrimidine nucleoside phosphorylase-like, C-terminal domain"/>
    <property type="match status" value="1"/>
</dbReference>
<evidence type="ECO:0000313" key="7">
    <source>
        <dbReference type="EMBL" id="KAH3738615.1"/>
    </source>
</evidence>
<comment type="subunit">
    <text evidence="2 5">Homodimer.</text>
</comment>
<dbReference type="EC" id="2.4.2.4" evidence="5"/>
<evidence type="ECO:0000259" key="6">
    <source>
        <dbReference type="SMART" id="SM00941"/>
    </source>
</evidence>
<comment type="similarity">
    <text evidence="1 5">Belongs to the thymidine/pyrimidine-nucleoside phosphorylase family.</text>
</comment>
<dbReference type="InterPro" id="IPR036566">
    <property type="entry name" value="PYNP-like_C_sf"/>
</dbReference>
<dbReference type="SUPFAM" id="SSF47648">
    <property type="entry name" value="Nucleoside phosphorylase/phosphoribosyltransferase N-terminal domain"/>
    <property type="match status" value="1"/>
</dbReference>
<dbReference type="InterPro" id="IPR017872">
    <property type="entry name" value="Pyrmidine_PPase_CS"/>
</dbReference>
<dbReference type="PANTHER" id="PTHR10515:SF0">
    <property type="entry name" value="THYMIDINE PHOSPHORYLASE"/>
    <property type="match status" value="1"/>
</dbReference>
<comment type="catalytic activity">
    <reaction evidence="5">
        <text>thymidine + phosphate = 2-deoxy-alpha-D-ribose 1-phosphate + thymine</text>
        <dbReference type="Rhea" id="RHEA:16037"/>
        <dbReference type="ChEBI" id="CHEBI:17748"/>
        <dbReference type="ChEBI" id="CHEBI:17821"/>
        <dbReference type="ChEBI" id="CHEBI:43474"/>
        <dbReference type="ChEBI" id="CHEBI:57259"/>
        <dbReference type="EC" id="2.4.2.4"/>
    </reaction>
</comment>
<dbReference type="Gene3D" id="1.20.970.10">
    <property type="entry name" value="Transferase, Pyrimidine Nucleoside Phosphorylase, Chain C"/>
    <property type="match status" value="1"/>
</dbReference>
<comment type="pathway">
    <text evidence="5">Pyrimidine metabolism; dTMP biosynthesis via salvage pathway; dTMP from thymine: step 1/2.</text>
</comment>
<dbReference type="InterPro" id="IPR036320">
    <property type="entry name" value="Glycosyl_Trfase_fam3_N_dom_sf"/>
</dbReference>
<dbReference type="InterPro" id="IPR035902">
    <property type="entry name" value="Nuc_phospho_transferase"/>
</dbReference>
<dbReference type="GO" id="GO:0006206">
    <property type="term" value="P:pyrimidine nucleobase metabolic process"/>
    <property type="evidence" value="ECO:0007669"/>
    <property type="project" value="InterPro"/>
</dbReference>
<proteinExistence type="inferred from homology"/>
<organism evidence="7 8">
    <name type="scientific">Dreissena polymorpha</name>
    <name type="common">Zebra mussel</name>
    <name type="synonym">Mytilus polymorpha</name>
    <dbReference type="NCBI Taxonomy" id="45954"/>
    <lineage>
        <taxon>Eukaryota</taxon>
        <taxon>Metazoa</taxon>
        <taxon>Spiralia</taxon>
        <taxon>Lophotrochozoa</taxon>
        <taxon>Mollusca</taxon>
        <taxon>Bivalvia</taxon>
        <taxon>Autobranchia</taxon>
        <taxon>Heteroconchia</taxon>
        <taxon>Euheterodonta</taxon>
        <taxon>Imparidentia</taxon>
        <taxon>Neoheterodontei</taxon>
        <taxon>Myida</taxon>
        <taxon>Dreissenoidea</taxon>
        <taxon>Dreissenidae</taxon>
        <taxon>Dreissena</taxon>
    </lineage>
</organism>
<dbReference type="InterPro" id="IPR018090">
    <property type="entry name" value="Pyrmidine_PPas_bac/euk"/>
</dbReference>
<keyword evidence="8" id="KW-1185">Reference proteome</keyword>
<dbReference type="SUPFAM" id="SSF54680">
    <property type="entry name" value="Pyrimidine nucleoside phosphorylase C-terminal domain"/>
    <property type="match status" value="1"/>
</dbReference>
<gene>
    <name evidence="7" type="ORF">DPMN_045254</name>
</gene>
<accession>A0A9D4D4Q6</accession>
<keyword evidence="3 5" id="KW-0328">Glycosyltransferase</keyword>
<dbReference type="GO" id="GO:0005829">
    <property type="term" value="C:cytosol"/>
    <property type="evidence" value="ECO:0007669"/>
    <property type="project" value="TreeGrafter"/>
</dbReference>
<comment type="function">
    <text evidence="5">Catalyzes the reversible phosphorolysis of thymidine. The produced molecules are then utilized as carbon and energy sources or in the rescue of pyrimidine bases for nucleotide synthesis.</text>
</comment>
<evidence type="ECO:0000256" key="3">
    <source>
        <dbReference type="ARBA" id="ARBA00022676"/>
    </source>
</evidence>
<dbReference type="FunFam" id="3.40.1030.10:FF:000003">
    <property type="entry name" value="Pyrimidine-nucleoside phosphorylase"/>
    <property type="match status" value="1"/>
</dbReference>
<dbReference type="PANTHER" id="PTHR10515">
    <property type="entry name" value="THYMIDINE PHOSPHORYLASE"/>
    <property type="match status" value="1"/>
</dbReference>
<dbReference type="NCBIfam" id="TIGR02644">
    <property type="entry name" value="Y_phosphoryl"/>
    <property type="match status" value="1"/>
</dbReference>
<reference evidence="7" key="1">
    <citation type="journal article" date="2019" name="bioRxiv">
        <title>The Genome of the Zebra Mussel, Dreissena polymorpha: A Resource for Invasive Species Research.</title>
        <authorList>
            <person name="McCartney M.A."/>
            <person name="Auch B."/>
            <person name="Kono T."/>
            <person name="Mallez S."/>
            <person name="Zhang Y."/>
            <person name="Obille A."/>
            <person name="Becker A."/>
            <person name="Abrahante J.E."/>
            <person name="Garbe J."/>
            <person name="Badalamenti J.P."/>
            <person name="Herman A."/>
            <person name="Mangelson H."/>
            <person name="Liachko I."/>
            <person name="Sullivan S."/>
            <person name="Sone E.D."/>
            <person name="Koren S."/>
            <person name="Silverstein K.A.T."/>
            <person name="Beckman K.B."/>
            <person name="Gohl D.M."/>
        </authorList>
    </citation>
    <scope>NUCLEOTIDE SEQUENCE</scope>
    <source>
        <strain evidence="7">Duluth1</strain>
        <tissue evidence="7">Whole animal</tissue>
    </source>
</reference>
<evidence type="ECO:0000256" key="1">
    <source>
        <dbReference type="ARBA" id="ARBA00006915"/>
    </source>
</evidence>
<dbReference type="SMART" id="SM00941">
    <property type="entry name" value="PYNP_C"/>
    <property type="match status" value="1"/>
</dbReference>
<dbReference type="Gene3D" id="3.40.1030.10">
    <property type="entry name" value="Nucleoside phosphorylase/phosphoribosyltransferase catalytic domain"/>
    <property type="match status" value="1"/>
</dbReference>
<comment type="caution">
    <text evidence="7">The sequence shown here is derived from an EMBL/GenBank/DDBJ whole genome shotgun (WGS) entry which is preliminary data.</text>
</comment>
<dbReference type="PROSITE" id="PS00647">
    <property type="entry name" value="THYMID_PHOSPHORYLASE"/>
    <property type="match status" value="1"/>
</dbReference>
<dbReference type="SUPFAM" id="SSF52418">
    <property type="entry name" value="Nucleoside phosphorylase/phosphoribosyltransferase catalytic domain"/>
    <property type="match status" value="1"/>
</dbReference>
<dbReference type="GO" id="GO:0006213">
    <property type="term" value="P:pyrimidine nucleoside metabolic process"/>
    <property type="evidence" value="ECO:0007669"/>
    <property type="project" value="UniProtKB-UniRule"/>
</dbReference>
<evidence type="ECO:0000256" key="4">
    <source>
        <dbReference type="ARBA" id="ARBA00022679"/>
    </source>
</evidence>
<dbReference type="EMBL" id="JAIWYP010000011">
    <property type="protein sequence ID" value="KAH3738615.1"/>
    <property type="molecule type" value="Genomic_DNA"/>
</dbReference>
<dbReference type="Proteomes" id="UP000828390">
    <property type="component" value="Unassembled WGS sequence"/>
</dbReference>
<dbReference type="InterPro" id="IPR000312">
    <property type="entry name" value="Glycosyl_Trfase_fam3"/>
</dbReference>
<keyword evidence="4 5" id="KW-0808">Transferase</keyword>
<sequence length="402" mass="42812">MLMAMFIRGLDFDETTSLTRAMTHSGEVLRWPSEWKGRVVDKHSTGGVGDKVSLVLAPALAACGMKVPMVSGRGLGHTGGTLDKLEAIPGFTVDQSHEAMLRILTDVGCCIVGQTSNLVPADKIMYATRDVTSTTENIGLITSSIISKKVAESLDVLVLDVKIGRGAFLKTEKEARELAIRMVKAGNGSGVKTVALMTDMDTPIGLMIGNSLEVAESIQCLKGNGPKDLTDLTVKLGGQILYRAEICETIDEADEMVRKTLEDGSALKKFCAMCKAQGVEPAKADSLCLNGKGFDLLPKSKYQTELKSPKSGFVVDIDPMKCAIVSGKLGAGRTKAGEAINYAVGLQLKTTVGEKIEKESTWAVVHHDEAELGEFLIILNGAIVIGDSVPNSKASRVLEVIT</sequence>
<dbReference type="InterPro" id="IPR013102">
    <property type="entry name" value="PYNP_C"/>
</dbReference>
<feature type="domain" description="Pyrimidine nucleoside phosphorylase C-terminal" evidence="6">
    <location>
        <begin position="313"/>
        <end position="386"/>
    </location>
</feature>
<protein>
    <recommendedName>
        <fullName evidence="5">Thymidine phosphorylase</fullName>
        <shortName evidence="5">TP</shortName>
        <ecNumber evidence="5">2.4.2.4</ecNumber>
    </recommendedName>
    <alternativeName>
        <fullName evidence="5">TdRPase</fullName>
    </alternativeName>
</protein>
<dbReference type="InterPro" id="IPR000053">
    <property type="entry name" value="Thymidine/pyrmidine_PPase"/>
</dbReference>
<evidence type="ECO:0000256" key="5">
    <source>
        <dbReference type="PIRNR" id="PIRNR000478"/>
    </source>
</evidence>
<reference evidence="7" key="2">
    <citation type="submission" date="2020-11" db="EMBL/GenBank/DDBJ databases">
        <authorList>
            <person name="McCartney M.A."/>
            <person name="Auch B."/>
            <person name="Kono T."/>
            <person name="Mallez S."/>
            <person name="Becker A."/>
            <person name="Gohl D.M."/>
            <person name="Silverstein K.A.T."/>
            <person name="Koren S."/>
            <person name="Bechman K.B."/>
            <person name="Herman A."/>
            <person name="Abrahante J.E."/>
            <person name="Garbe J."/>
        </authorList>
    </citation>
    <scope>NUCLEOTIDE SEQUENCE</scope>
    <source>
        <strain evidence="7">Duluth1</strain>
        <tissue evidence="7">Whole animal</tissue>
    </source>
</reference>